<dbReference type="Gene3D" id="2.60.120.1440">
    <property type="match status" value="1"/>
</dbReference>
<dbReference type="RefSeq" id="WP_160734757.1">
    <property type="nucleotide sequence ID" value="NZ_WTYT01000001.1"/>
</dbReference>
<dbReference type="PANTHER" id="PTHR30273">
    <property type="entry name" value="PERIPLASMIC SIGNAL SENSOR AND SIGMA FACTOR ACTIVATOR FECR-RELATED"/>
    <property type="match status" value="1"/>
</dbReference>
<reference evidence="4 5" key="1">
    <citation type="submission" date="2019-12" db="EMBL/GenBank/DDBJ databases">
        <title>Genomic-based taxomic classification of the family Erythrobacteraceae.</title>
        <authorList>
            <person name="Xu L."/>
        </authorList>
    </citation>
    <scope>NUCLEOTIDE SEQUENCE [LARGE SCALE GENOMIC DNA]</scope>
    <source>
        <strain evidence="4 5">LMG 29518</strain>
    </source>
</reference>
<protein>
    <submittedName>
        <fullName evidence="4">FecR family protein</fullName>
    </submittedName>
</protein>
<sequence length="324" mass="34765">MNAHITEQDEEDAALWVARHMGGPVDATAFSQWLDGKAGRRELFDAMWASCMDESVTASLQEHATIQDNAPVAANDTAVVARPARALMALAAVAAVLVVIGGFAWQPMSHMLAPGESYQTAIGEVREIALADGSTVVLNGASAIEVQLADDGRHVTLNTGEALFDVAHDEKRPFTVEAGAGEVTVLGTRFDLALNDQQIELEVLRGVVRFEAAGADNTAVLVRRAQRSVLQGGAPTAPVSAVVRSEPDWRTGWLEMTDMPLGQLIPRLERWTAKTIELEDPALLERRVAGRFKLSDPGEVLTGLGAIHGFQVRETDTSFVIQGP</sequence>
<gene>
    <name evidence="4" type="ORF">GRI91_00865</name>
</gene>
<proteinExistence type="predicted"/>
<dbReference type="Pfam" id="PF16344">
    <property type="entry name" value="FecR_C"/>
    <property type="match status" value="1"/>
</dbReference>
<evidence type="ECO:0000313" key="5">
    <source>
        <dbReference type="Proteomes" id="UP000438476"/>
    </source>
</evidence>
<dbReference type="InterPro" id="IPR006860">
    <property type="entry name" value="FecR"/>
</dbReference>
<dbReference type="PANTHER" id="PTHR30273:SF2">
    <property type="entry name" value="PROTEIN FECR"/>
    <property type="match status" value="1"/>
</dbReference>
<dbReference type="GO" id="GO:0016989">
    <property type="term" value="F:sigma factor antagonist activity"/>
    <property type="evidence" value="ECO:0007669"/>
    <property type="project" value="TreeGrafter"/>
</dbReference>
<dbReference type="EMBL" id="WTYT01000001">
    <property type="protein sequence ID" value="MXO64311.1"/>
    <property type="molecule type" value="Genomic_DNA"/>
</dbReference>
<dbReference type="Gene3D" id="3.55.50.30">
    <property type="match status" value="1"/>
</dbReference>
<keyword evidence="1" id="KW-1133">Transmembrane helix</keyword>
<dbReference type="InterPro" id="IPR032508">
    <property type="entry name" value="FecR_C"/>
</dbReference>
<feature type="transmembrane region" description="Helical" evidence="1">
    <location>
        <begin position="86"/>
        <end position="105"/>
    </location>
</feature>
<evidence type="ECO:0000256" key="1">
    <source>
        <dbReference type="SAM" id="Phobius"/>
    </source>
</evidence>
<organism evidence="4 5">
    <name type="scientific">Altericroceibacterium endophyticum</name>
    <dbReference type="NCBI Taxonomy" id="1808508"/>
    <lineage>
        <taxon>Bacteria</taxon>
        <taxon>Pseudomonadati</taxon>
        <taxon>Pseudomonadota</taxon>
        <taxon>Alphaproteobacteria</taxon>
        <taxon>Sphingomonadales</taxon>
        <taxon>Erythrobacteraceae</taxon>
        <taxon>Altericroceibacterium</taxon>
    </lineage>
</organism>
<dbReference type="InterPro" id="IPR012373">
    <property type="entry name" value="Ferrdict_sens_TM"/>
</dbReference>
<feature type="domain" description="FecR protein" evidence="2">
    <location>
        <begin position="118"/>
        <end position="209"/>
    </location>
</feature>
<dbReference type="OrthoDB" id="9798846at2"/>
<name>A0A6I4T261_9SPHN</name>
<dbReference type="AlphaFoldDB" id="A0A6I4T261"/>
<comment type="caution">
    <text evidence="4">The sequence shown here is derived from an EMBL/GenBank/DDBJ whole genome shotgun (WGS) entry which is preliminary data.</text>
</comment>
<keyword evidence="1" id="KW-0472">Membrane</keyword>
<dbReference type="Pfam" id="PF04773">
    <property type="entry name" value="FecR"/>
    <property type="match status" value="1"/>
</dbReference>
<feature type="domain" description="Protein FecR C-terminal" evidence="3">
    <location>
        <begin position="255"/>
        <end position="319"/>
    </location>
</feature>
<evidence type="ECO:0000259" key="3">
    <source>
        <dbReference type="Pfam" id="PF16344"/>
    </source>
</evidence>
<dbReference type="Proteomes" id="UP000438476">
    <property type="component" value="Unassembled WGS sequence"/>
</dbReference>
<evidence type="ECO:0000313" key="4">
    <source>
        <dbReference type="EMBL" id="MXO64311.1"/>
    </source>
</evidence>
<keyword evidence="5" id="KW-1185">Reference proteome</keyword>
<keyword evidence="1" id="KW-0812">Transmembrane</keyword>
<accession>A0A6I4T261</accession>
<dbReference type="PIRSF" id="PIRSF018266">
    <property type="entry name" value="FecR"/>
    <property type="match status" value="1"/>
</dbReference>
<evidence type="ECO:0000259" key="2">
    <source>
        <dbReference type="Pfam" id="PF04773"/>
    </source>
</evidence>